<dbReference type="GO" id="GO:0016787">
    <property type="term" value="F:hydrolase activity"/>
    <property type="evidence" value="ECO:0007669"/>
    <property type="project" value="InterPro"/>
</dbReference>
<dbReference type="InterPro" id="IPR006680">
    <property type="entry name" value="Amidohydro-rel"/>
</dbReference>
<dbReference type="PANTHER" id="PTHR35563:SF2">
    <property type="entry name" value="BARREL METAL-DEPENDENT HYDROLASE, PUTATIVE (AFU_ORTHOLOGUE AFUA_1G16240)-RELATED"/>
    <property type="match status" value="1"/>
</dbReference>
<dbReference type="Gene3D" id="3.20.20.140">
    <property type="entry name" value="Metal-dependent hydrolases"/>
    <property type="match status" value="1"/>
</dbReference>
<dbReference type="SUPFAM" id="SSF51556">
    <property type="entry name" value="Metallo-dependent hydrolases"/>
    <property type="match status" value="1"/>
</dbReference>
<proteinExistence type="predicted"/>
<dbReference type="EMBL" id="CAFBNE010000049">
    <property type="protein sequence ID" value="CAB4952494.1"/>
    <property type="molecule type" value="Genomic_DNA"/>
</dbReference>
<evidence type="ECO:0000259" key="1">
    <source>
        <dbReference type="Pfam" id="PF04909"/>
    </source>
</evidence>
<organism evidence="2">
    <name type="scientific">freshwater metagenome</name>
    <dbReference type="NCBI Taxonomy" id="449393"/>
    <lineage>
        <taxon>unclassified sequences</taxon>
        <taxon>metagenomes</taxon>
        <taxon>ecological metagenomes</taxon>
    </lineage>
</organism>
<name>A0A6J7KEV8_9ZZZZ</name>
<dbReference type="PANTHER" id="PTHR35563">
    <property type="entry name" value="BARREL METAL-DEPENDENT HYDROLASE, PUTATIVE (AFU_ORTHOLOGUE AFUA_1G16240)-RELATED"/>
    <property type="match status" value="1"/>
</dbReference>
<protein>
    <submittedName>
        <fullName evidence="2">Unannotated protein</fullName>
    </submittedName>
</protein>
<reference evidence="2" key="1">
    <citation type="submission" date="2020-05" db="EMBL/GenBank/DDBJ databases">
        <authorList>
            <person name="Chiriac C."/>
            <person name="Salcher M."/>
            <person name="Ghai R."/>
            <person name="Kavagutti S V."/>
        </authorList>
    </citation>
    <scope>NUCLEOTIDE SEQUENCE</scope>
</reference>
<sequence>MIIDAYTHCGLEKFRPFPEVQEMMAAVGIDRAVLVQHLGQYDNSYIAGCVKSAPDAFVGVAMIDATHPGAHDALAEVIDTGAFRGLRMSADMLMAAPAIASRALEAGLHVILYCPEGTEDIESVLPTLGAGPGRIVVTHLGSPTVEHGSLKRGRGVLRLVADERVMITLSGAGMVCDPPHLPLRELVRDVVNGFGPDRVMWASNFPVVGDAAAVAADLALVTSNGWGLSKESIKMISGVVAQRTWFDS</sequence>
<feature type="domain" description="Amidohydrolase-related" evidence="1">
    <location>
        <begin position="21"/>
        <end position="235"/>
    </location>
</feature>
<dbReference type="AlphaFoldDB" id="A0A6J7KEV8"/>
<dbReference type="InterPro" id="IPR052358">
    <property type="entry name" value="Aro_Compnd_Degr_Hydrolases"/>
</dbReference>
<gene>
    <name evidence="2" type="ORF">UFOPK3772_01641</name>
</gene>
<dbReference type="Pfam" id="PF04909">
    <property type="entry name" value="Amidohydro_2"/>
    <property type="match status" value="1"/>
</dbReference>
<accession>A0A6J7KEV8</accession>
<evidence type="ECO:0000313" key="2">
    <source>
        <dbReference type="EMBL" id="CAB4952494.1"/>
    </source>
</evidence>
<dbReference type="InterPro" id="IPR032466">
    <property type="entry name" value="Metal_Hydrolase"/>
</dbReference>